<feature type="region of interest" description="Disordered" evidence="1">
    <location>
        <begin position="1"/>
        <end position="45"/>
    </location>
</feature>
<feature type="compositionally biased region" description="Basic and acidic residues" evidence="1">
    <location>
        <begin position="18"/>
        <end position="27"/>
    </location>
</feature>
<organism evidence="2 3">
    <name type="scientific">Arthrobotrys conoides</name>
    <dbReference type="NCBI Taxonomy" id="74498"/>
    <lineage>
        <taxon>Eukaryota</taxon>
        <taxon>Fungi</taxon>
        <taxon>Dikarya</taxon>
        <taxon>Ascomycota</taxon>
        <taxon>Pezizomycotina</taxon>
        <taxon>Orbiliomycetes</taxon>
        <taxon>Orbiliales</taxon>
        <taxon>Orbiliaceae</taxon>
        <taxon>Arthrobotrys</taxon>
    </lineage>
</organism>
<dbReference type="AlphaFoldDB" id="A0AAN8NP35"/>
<protein>
    <submittedName>
        <fullName evidence="2">Uncharacterized protein</fullName>
    </submittedName>
</protein>
<name>A0AAN8NP35_9PEZI</name>
<accession>A0AAN8NP35</accession>
<dbReference type="EMBL" id="JAVHJM010000004">
    <property type="protein sequence ID" value="KAK6515059.1"/>
    <property type="molecule type" value="Genomic_DNA"/>
</dbReference>
<evidence type="ECO:0000313" key="2">
    <source>
        <dbReference type="EMBL" id="KAK6515059.1"/>
    </source>
</evidence>
<keyword evidence="3" id="KW-1185">Reference proteome</keyword>
<comment type="caution">
    <text evidence="2">The sequence shown here is derived from an EMBL/GenBank/DDBJ whole genome shotgun (WGS) entry which is preliminary data.</text>
</comment>
<dbReference type="Proteomes" id="UP001307849">
    <property type="component" value="Unassembled WGS sequence"/>
</dbReference>
<proteinExistence type="predicted"/>
<evidence type="ECO:0000256" key="1">
    <source>
        <dbReference type="SAM" id="MobiDB-lite"/>
    </source>
</evidence>
<gene>
    <name evidence="2" type="ORF">TWF506_007410</name>
</gene>
<sequence length="102" mass="11690">MVTKRMPVAPAGVPNGPDVRKSDDVSHRISRRFANSQETSQRERRFERRAVCTSLLLLNLQLQSIIEIPGFQYQNNNFQKYSEKAFDRILAWGWAIQGPGLS</sequence>
<reference evidence="2 3" key="1">
    <citation type="submission" date="2019-10" db="EMBL/GenBank/DDBJ databases">
        <authorList>
            <person name="Palmer J.M."/>
        </authorList>
    </citation>
    <scope>NUCLEOTIDE SEQUENCE [LARGE SCALE GENOMIC DNA]</scope>
    <source>
        <strain evidence="2 3">TWF506</strain>
    </source>
</reference>
<evidence type="ECO:0000313" key="3">
    <source>
        <dbReference type="Proteomes" id="UP001307849"/>
    </source>
</evidence>